<dbReference type="AlphaFoldDB" id="A0A0E0WAC7"/>
<dbReference type="KEGG" id="hhq:HPSH169_00060"/>
<keyword evidence="1" id="KW-0812">Transmembrane</keyword>
<name>A0A0E0WAC7_HELPX</name>
<evidence type="ECO:0000256" key="1">
    <source>
        <dbReference type="SAM" id="Phobius"/>
    </source>
</evidence>
<dbReference type="EMBL" id="CP003473">
    <property type="protein sequence ID" value="AFH98728.1"/>
    <property type="molecule type" value="Genomic_DNA"/>
</dbReference>
<feature type="transmembrane region" description="Helical" evidence="1">
    <location>
        <begin position="6"/>
        <end position="28"/>
    </location>
</feature>
<evidence type="ECO:0000313" key="2">
    <source>
        <dbReference type="EMBL" id="AFH98728.1"/>
    </source>
</evidence>
<organism evidence="2 3">
    <name type="scientific">Helicobacter pylori Shi169</name>
    <dbReference type="NCBI Taxonomy" id="1163741"/>
    <lineage>
        <taxon>Bacteria</taxon>
        <taxon>Pseudomonadati</taxon>
        <taxon>Campylobacterota</taxon>
        <taxon>Epsilonproteobacteria</taxon>
        <taxon>Campylobacterales</taxon>
        <taxon>Helicobacteraceae</taxon>
        <taxon>Helicobacter</taxon>
    </lineage>
</organism>
<dbReference type="Proteomes" id="UP000005007">
    <property type="component" value="Chromosome"/>
</dbReference>
<keyword evidence="1" id="KW-1133">Transmembrane helix</keyword>
<evidence type="ECO:0000313" key="3">
    <source>
        <dbReference type="Proteomes" id="UP000005007"/>
    </source>
</evidence>
<keyword evidence="1" id="KW-0472">Membrane</keyword>
<protein>
    <submittedName>
        <fullName evidence="2">Uncharacterized protein</fullName>
    </submittedName>
</protein>
<reference evidence="2 3" key="1">
    <citation type="submission" date="2012-04" db="EMBL/GenBank/DDBJ databases">
        <authorList>
            <person name="Kersulyte D."/>
            <person name="Cabrera L."/>
            <person name="Pacheco R."/>
            <person name="Herrera P."/>
            <person name="Rodriguez C."/>
            <person name="Gilman R.H."/>
            <person name="Berg D.E."/>
        </authorList>
    </citation>
    <scope>NUCLEOTIDE SEQUENCE [LARGE SCALE GENOMIC DNA]</scope>
    <source>
        <strain evidence="2 3">Shi169</strain>
    </source>
</reference>
<dbReference type="HOGENOM" id="CLU_3396919_0_0_7"/>
<gene>
    <name evidence="2" type="ORF">HPSH169_00060</name>
</gene>
<accession>A0A0E0WAC7</accession>
<sequence>MKGSFLRVLGVFFYAIMKKALISVRLFFRRFACKSF</sequence>
<proteinExistence type="predicted"/>